<keyword evidence="3" id="KW-0238">DNA-binding</keyword>
<feature type="domain" description="Type I restriction modification DNA specificity" evidence="4">
    <location>
        <begin position="23"/>
        <end position="185"/>
    </location>
</feature>
<dbReference type="GO" id="GO:0003677">
    <property type="term" value="F:DNA binding"/>
    <property type="evidence" value="ECO:0007669"/>
    <property type="project" value="UniProtKB-KW"/>
</dbReference>
<dbReference type="Pfam" id="PF01420">
    <property type="entry name" value="Methylase_S"/>
    <property type="match status" value="2"/>
</dbReference>
<evidence type="ECO:0000256" key="2">
    <source>
        <dbReference type="ARBA" id="ARBA00022747"/>
    </source>
</evidence>
<proteinExistence type="inferred from homology"/>
<dbReference type="InterPro" id="IPR000055">
    <property type="entry name" value="Restrct_endonuc_typeI_TRD"/>
</dbReference>
<dbReference type="Proteomes" id="UP000003379">
    <property type="component" value="Unassembled WGS sequence"/>
</dbReference>
<comment type="similarity">
    <text evidence="1">Belongs to the type-I restriction system S methylase family.</text>
</comment>
<dbReference type="PANTHER" id="PTHR30408:SF12">
    <property type="entry name" value="TYPE I RESTRICTION ENZYME MJAVIII SPECIFICITY SUBUNIT"/>
    <property type="match status" value="1"/>
</dbReference>
<protein>
    <recommendedName>
        <fullName evidence="4">Type I restriction modification DNA specificity domain-containing protein</fullName>
    </recommendedName>
</protein>
<evidence type="ECO:0000259" key="4">
    <source>
        <dbReference type="Pfam" id="PF01420"/>
    </source>
</evidence>
<dbReference type="SUPFAM" id="SSF116734">
    <property type="entry name" value="DNA methylase specificity domain"/>
    <property type="match status" value="2"/>
</dbReference>
<organism evidence="5 6">
    <name type="scientific">Peptoanaerobacter stomatis</name>
    <dbReference type="NCBI Taxonomy" id="796937"/>
    <lineage>
        <taxon>Bacteria</taxon>
        <taxon>Bacillati</taxon>
        <taxon>Bacillota</taxon>
        <taxon>Clostridia</taxon>
        <taxon>Peptostreptococcales</taxon>
        <taxon>Filifactoraceae</taxon>
        <taxon>Peptoanaerobacter</taxon>
    </lineage>
</organism>
<feature type="domain" description="Type I restriction modification DNA specificity" evidence="4">
    <location>
        <begin position="217"/>
        <end position="351"/>
    </location>
</feature>
<dbReference type="InterPro" id="IPR052021">
    <property type="entry name" value="Type-I_RS_S_subunit"/>
</dbReference>
<dbReference type="AlphaFoldDB" id="G9XAP2"/>
<dbReference type="RefSeq" id="WP_009529106.1">
    <property type="nucleotide sequence ID" value="NZ_JH414602.1"/>
</dbReference>
<sequence>MRYKTEKLGKFLYIKGRIGWKGLKKSEYLEHSEYKIINGESLTKNGIDWDKAGYISKERYDESPEIMLQNDDILISKDGTIGKLGFVENLSYKATVASGIFVLRNLNSNLINTRFIYNYLSSSYFSNFIISRTEGSVIPHLYQKDFVELDFPLPSLEIQDKIVEILDAISLKIKINNLINNNLEQQVLTLYRNRFIDTVNAERRICHADEYFDFSIGKTPPRKEPQWFSTNPQDVTWVSISDMGTCGLYISSSSEQLTREAVERHNVKIVPDNTVLLSFKLTVGRIAITNGEMTTNEAIAHFKTDKKEINEYLYCYLKCFNYQTMGSTSSIATAVNSKIIKGMPFVVPTDDELIDFHSVADPMFAKIKANQTEIKNLTTVRDTFLPKLMSGELDISDIDL</sequence>
<keyword evidence="2" id="KW-0680">Restriction system</keyword>
<dbReference type="PANTHER" id="PTHR30408">
    <property type="entry name" value="TYPE-1 RESTRICTION ENZYME ECOKI SPECIFICITY PROTEIN"/>
    <property type="match status" value="1"/>
</dbReference>
<dbReference type="InterPro" id="IPR044946">
    <property type="entry name" value="Restrct_endonuc_typeI_TRD_sf"/>
</dbReference>
<evidence type="ECO:0000313" key="6">
    <source>
        <dbReference type="Proteomes" id="UP000003379"/>
    </source>
</evidence>
<accession>G9XAP2</accession>
<dbReference type="PATRIC" id="fig|796940.3.peg.339"/>
<dbReference type="EMBL" id="AFZG01000012">
    <property type="protein sequence ID" value="EHL20062.1"/>
    <property type="molecule type" value="Genomic_DNA"/>
</dbReference>
<reference evidence="5 6" key="1">
    <citation type="submission" date="2011-08" db="EMBL/GenBank/DDBJ databases">
        <title>The Genome Sequence of Eubacteriaceae bacterium CM5.</title>
        <authorList>
            <consortium name="The Broad Institute Genome Sequencing Platform"/>
            <person name="Earl A."/>
            <person name="Ward D."/>
            <person name="Feldgarden M."/>
            <person name="Gevers D."/>
            <person name="Sizova M."/>
            <person name="Hazen A."/>
            <person name="Epstein S."/>
            <person name="Young S.K."/>
            <person name="Zeng Q."/>
            <person name="Gargeya S."/>
            <person name="Fitzgerald M."/>
            <person name="Haas B."/>
            <person name="Abouelleil A."/>
            <person name="Alvarado L."/>
            <person name="Arachchi H.M."/>
            <person name="Berlin A."/>
            <person name="Brown A."/>
            <person name="Chapman S.B."/>
            <person name="Chen Z."/>
            <person name="Dunbar C."/>
            <person name="Freedman E."/>
            <person name="Gearin G."/>
            <person name="Gellesch M."/>
            <person name="Goldberg J."/>
            <person name="Griggs A."/>
            <person name="Gujja S."/>
            <person name="Heiman D."/>
            <person name="Howarth C."/>
            <person name="Larson L."/>
            <person name="Lui A."/>
            <person name="MacDonald P.J.P."/>
            <person name="Montmayeur A."/>
            <person name="Murphy C."/>
            <person name="Neiman D."/>
            <person name="Pearson M."/>
            <person name="Priest M."/>
            <person name="Roberts A."/>
            <person name="Saif S."/>
            <person name="Shea T."/>
            <person name="Shenoy N."/>
            <person name="Sisk P."/>
            <person name="Stolte C."/>
            <person name="Sykes S."/>
            <person name="Wortman J."/>
            <person name="Nusbaum C."/>
            <person name="Birren B."/>
        </authorList>
    </citation>
    <scope>NUCLEOTIDE SEQUENCE [LARGE SCALE GENOMIC DNA]</scope>
    <source>
        <strain evidence="5 6">CM5</strain>
    </source>
</reference>
<evidence type="ECO:0000256" key="1">
    <source>
        <dbReference type="ARBA" id="ARBA00010923"/>
    </source>
</evidence>
<evidence type="ECO:0000313" key="5">
    <source>
        <dbReference type="EMBL" id="EHL20062.1"/>
    </source>
</evidence>
<gene>
    <name evidence="5" type="ORF">HMPREF9628_01059</name>
</gene>
<name>G9XAP2_9FIRM</name>
<evidence type="ECO:0000256" key="3">
    <source>
        <dbReference type="ARBA" id="ARBA00023125"/>
    </source>
</evidence>
<comment type="caution">
    <text evidence="5">The sequence shown here is derived from an EMBL/GenBank/DDBJ whole genome shotgun (WGS) entry which is preliminary data.</text>
</comment>
<dbReference type="Gene3D" id="3.90.220.20">
    <property type="entry name" value="DNA methylase specificity domains"/>
    <property type="match status" value="2"/>
</dbReference>
<dbReference type="GO" id="GO:0009307">
    <property type="term" value="P:DNA restriction-modification system"/>
    <property type="evidence" value="ECO:0007669"/>
    <property type="project" value="UniProtKB-KW"/>
</dbReference>
<dbReference type="HOGENOM" id="CLU_021095_10_1_9"/>
<dbReference type="CDD" id="cd17244">
    <property type="entry name" value="RMtype1_S_Apa101655I-TRD2-CR2_like"/>
    <property type="match status" value="1"/>
</dbReference>